<evidence type="ECO:0000256" key="4">
    <source>
        <dbReference type="ARBA" id="ARBA00022801"/>
    </source>
</evidence>
<dbReference type="EMBL" id="CAXAJV020001289">
    <property type="protein sequence ID" value="CAL7939117.1"/>
    <property type="molecule type" value="Genomic_DNA"/>
</dbReference>
<evidence type="ECO:0000256" key="10">
    <source>
        <dbReference type="ARBA" id="ARBA00023242"/>
    </source>
</evidence>
<dbReference type="Proteomes" id="UP001642520">
    <property type="component" value="Unassembled WGS sequence"/>
</dbReference>
<reference evidence="13 14" key="1">
    <citation type="submission" date="2024-08" db="EMBL/GenBank/DDBJ databases">
        <authorList>
            <person name="Will J Nash"/>
            <person name="Angela Man"/>
            <person name="Seanna McTaggart"/>
            <person name="Kendall Baker"/>
            <person name="Tom Barker"/>
            <person name="Leah Catchpole"/>
            <person name="Alex Durrant"/>
            <person name="Karim Gharbi"/>
            <person name="Naomi Irish"/>
            <person name="Gemy Kaithakottil"/>
            <person name="Debby Ku"/>
            <person name="Aaliyah Providence"/>
            <person name="Felix Shaw"/>
            <person name="David Swarbreck"/>
            <person name="Chris Watkins"/>
            <person name="Ann M. McCartney"/>
            <person name="Giulio Formenti"/>
            <person name="Alice Mouton"/>
            <person name="Noel Vella"/>
            <person name="Bjorn M von Reumont"/>
            <person name="Adriana Vella"/>
            <person name="Wilfried Haerty"/>
        </authorList>
    </citation>
    <scope>NUCLEOTIDE SEQUENCE [LARGE SCALE GENOMIC DNA]</scope>
</reference>
<dbReference type="NCBIfam" id="TIGR00604">
    <property type="entry name" value="rad3"/>
    <property type="match status" value="1"/>
</dbReference>
<keyword evidence="14" id="KW-1185">Reference proteome</keyword>
<evidence type="ECO:0000256" key="2">
    <source>
        <dbReference type="ARBA" id="ARBA00022723"/>
    </source>
</evidence>
<evidence type="ECO:0000256" key="5">
    <source>
        <dbReference type="ARBA" id="ARBA00022806"/>
    </source>
</evidence>
<keyword evidence="9" id="KW-0413">Isomerase</keyword>
<dbReference type="PROSITE" id="PS51193">
    <property type="entry name" value="HELICASE_ATP_BIND_2"/>
    <property type="match status" value="1"/>
</dbReference>
<dbReference type="PANTHER" id="PTHR11472">
    <property type="entry name" value="DNA REPAIR DEAD HELICASE RAD3/XP-D SUBFAMILY MEMBER"/>
    <property type="match status" value="1"/>
</dbReference>
<accession>A0ABP1NDN1</accession>
<dbReference type="CDD" id="cd18788">
    <property type="entry name" value="SF2_C_XPD"/>
    <property type="match status" value="1"/>
</dbReference>
<keyword evidence="4" id="KW-0378">Hydrolase</keyword>
<evidence type="ECO:0000313" key="14">
    <source>
        <dbReference type="Proteomes" id="UP001642520"/>
    </source>
</evidence>
<organism evidence="13 14">
    <name type="scientific">Xylocopa violacea</name>
    <name type="common">Violet carpenter bee</name>
    <name type="synonym">Apis violacea</name>
    <dbReference type="NCBI Taxonomy" id="135666"/>
    <lineage>
        <taxon>Eukaryota</taxon>
        <taxon>Metazoa</taxon>
        <taxon>Ecdysozoa</taxon>
        <taxon>Arthropoda</taxon>
        <taxon>Hexapoda</taxon>
        <taxon>Insecta</taxon>
        <taxon>Pterygota</taxon>
        <taxon>Neoptera</taxon>
        <taxon>Endopterygota</taxon>
        <taxon>Hymenoptera</taxon>
        <taxon>Apocrita</taxon>
        <taxon>Aculeata</taxon>
        <taxon>Apoidea</taxon>
        <taxon>Anthophila</taxon>
        <taxon>Apidae</taxon>
        <taxon>Xylocopa</taxon>
        <taxon>Xylocopa</taxon>
    </lineage>
</organism>
<dbReference type="SMART" id="SM00488">
    <property type="entry name" value="DEXDc2"/>
    <property type="match status" value="1"/>
</dbReference>
<evidence type="ECO:0000256" key="7">
    <source>
        <dbReference type="ARBA" id="ARBA00023004"/>
    </source>
</evidence>
<dbReference type="InterPro" id="IPR010614">
    <property type="entry name" value="RAD3-like_helicase_DEAD"/>
</dbReference>
<keyword evidence="11" id="KW-0472">Membrane</keyword>
<evidence type="ECO:0000256" key="11">
    <source>
        <dbReference type="SAM" id="Phobius"/>
    </source>
</evidence>
<dbReference type="InterPro" id="IPR006554">
    <property type="entry name" value="Helicase-like_DEXD_c2"/>
</dbReference>
<dbReference type="InterPro" id="IPR027417">
    <property type="entry name" value="P-loop_NTPase"/>
</dbReference>
<dbReference type="InterPro" id="IPR014013">
    <property type="entry name" value="Helic_SF1/SF2_ATP-bd_DinG/Rad3"/>
</dbReference>
<dbReference type="Pfam" id="PF06733">
    <property type="entry name" value="DEAD_2"/>
    <property type="match status" value="1"/>
</dbReference>
<dbReference type="InterPro" id="IPR045028">
    <property type="entry name" value="DinG/Rad3-like"/>
</dbReference>
<dbReference type="InterPro" id="IPR013020">
    <property type="entry name" value="Rad3/Chl1-like"/>
</dbReference>
<keyword evidence="11" id="KW-0812">Transmembrane</keyword>
<evidence type="ECO:0000256" key="1">
    <source>
        <dbReference type="ARBA" id="ARBA00004123"/>
    </source>
</evidence>
<comment type="caution">
    <text evidence="13">The sequence shown here is derived from an EMBL/GenBank/DDBJ whole genome shotgun (WGS) entry which is preliminary data.</text>
</comment>
<evidence type="ECO:0000256" key="3">
    <source>
        <dbReference type="ARBA" id="ARBA00022741"/>
    </source>
</evidence>
<feature type="domain" description="Helicase ATP-binding" evidence="12">
    <location>
        <begin position="184"/>
        <end position="498"/>
    </location>
</feature>
<dbReference type="SMART" id="SM00491">
    <property type="entry name" value="HELICc2"/>
    <property type="match status" value="1"/>
</dbReference>
<keyword evidence="11" id="KW-1133">Transmembrane helix</keyword>
<keyword evidence="3" id="KW-0547">Nucleotide-binding</keyword>
<sequence length="949" mass="107305">MIVIYCAIFAVLLGYGFIKLLILQLLPTTTNNKSSLTSCNSQGGKCQSDIRSQIYSPTVSEYNLYKYISSDETDSSFDDKMDDELPMTAVINKNKRTLSSTVPTVRKSALFKWNEQPSPHKSSYSVFDDSDDSSDEFTYSPSWYPKNKKRKGNHNEIPISKIDMNQKEESPLPQINLQYKYLIAGLTVKIPVKAYPCQMAVMHKVIQGCNKEENCLLESPTGSGKTLALLCGVLAWHDHYTAAIQKQLDAARTQNLPTDTAELFDTNAKGGHESCSGTSVTDIEHYAGESSSSSTAIKKIPHIPKIYYGTRTHKQIEQVVKELRKTDYKHKKMAILSSREHTCIQETTKNKTELCNEMFDPNKRKGCPFYSDSNKKTLSSFSAAESRGLGSIWDIEELVAIGKNEETCPYFAARSLADIADIVFCPYNYIIDPYIRETMQLDLHNQVIILDEAHNIEDICRDVASVNFRYDSLQNAALECEALTKQRASDFDTYNTIKSYIQNLSSFLEITSLEPIPGKLEDQSSPYWTGSELLELFNLHGLCQAAYSDFFVAAKTAIADCNRAKENLRAQKSVKPIISSSTKVVIEQLMFAMRMINSKEHVNDYRACIFQTKVKDFNLVTDDTWYPARGSPRIQNVRMLKLLCMNPGVIFAPLSESARSIILASGTLTPTATFESELRTKFPHVLNAAHVIPKDHVYATCVSSGPNNLPLKATYNCTQTWSFQDELGRVLLDVCESVPHGILCFFSSYSMMNMQLERWQSNNVWNKITRVKKVFTEPRLARQLTSVMTEYRKTIEETSHEPQAGITGALLLAVFRGKVAEGIDFRDNEARCVITVGIPYAVLKDPVVATKVKYNDKNASKNLLSGSDWYTIQAFRALNQALGRCLRHANDWGAVLLVDERFLLSQNERKLPKWVQTMWVKRSVYNLREELRDFVARQKMRDVANKLNT</sequence>
<keyword evidence="2" id="KW-0479">Metal-binding</keyword>
<proteinExistence type="predicted"/>
<dbReference type="InterPro" id="IPR006555">
    <property type="entry name" value="ATP-dep_Helicase_C"/>
</dbReference>
<keyword evidence="7" id="KW-0408">Iron</keyword>
<protein>
    <recommendedName>
        <fullName evidence="12">Helicase ATP-binding domain-containing protein</fullName>
    </recommendedName>
</protein>
<evidence type="ECO:0000256" key="8">
    <source>
        <dbReference type="ARBA" id="ARBA00023014"/>
    </source>
</evidence>
<gene>
    <name evidence="13" type="ORF">XYLVIOL_LOCUS3685</name>
</gene>
<evidence type="ECO:0000313" key="13">
    <source>
        <dbReference type="EMBL" id="CAL7939117.1"/>
    </source>
</evidence>
<keyword evidence="6" id="KW-0067">ATP-binding</keyword>
<keyword evidence="10" id="KW-0539">Nucleus</keyword>
<evidence type="ECO:0000256" key="6">
    <source>
        <dbReference type="ARBA" id="ARBA00022840"/>
    </source>
</evidence>
<evidence type="ECO:0000259" key="12">
    <source>
        <dbReference type="PROSITE" id="PS51193"/>
    </source>
</evidence>
<feature type="transmembrane region" description="Helical" evidence="11">
    <location>
        <begin position="7"/>
        <end position="26"/>
    </location>
</feature>
<name>A0ABP1NDN1_XYLVO</name>
<dbReference type="Gene3D" id="3.40.50.300">
    <property type="entry name" value="P-loop containing nucleotide triphosphate hydrolases"/>
    <property type="match status" value="2"/>
</dbReference>
<evidence type="ECO:0000256" key="9">
    <source>
        <dbReference type="ARBA" id="ARBA00023235"/>
    </source>
</evidence>
<dbReference type="SUPFAM" id="SSF52540">
    <property type="entry name" value="P-loop containing nucleoside triphosphate hydrolases"/>
    <property type="match status" value="2"/>
</dbReference>
<comment type="subcellular location">
    <subcellularLocation>
        <location evidence="1">Nucleus</location>
    </subcellularLocation>
</comment>
<dbReference type="PANTHER" id="PTHR11472:SF47">
    <property type="entry name" value="FANCONI ANEMIA GROUP J PROTEIN"/>
    <property type="match status" value="1"/>
</dbReference>
<keyword evidence="8" id="KW-0411">Iron-sulfur</keyword>
<dbReference type="Pfam" id="PF13307">
    <property type="entry name" value="Helicase_C_2"/>
    <property type="match status" value="1"/>
</dbReference>
<dbReference type="CDD" id="cd17970">
    <property type="entry name" value="DEAHc_FancJ"/>
    <property type="match status" value="1"/>
</dbReference>
<keyword evidence="5" id="KW-0347">Helicase</keyword>